<keyword evidence="2" id="KW-0560">Oxidoreductase</keyword>
<dbReference type="Pfam" id="PF02615">
    <property type="entry name" value="Ldh_2"/>
    <property type="match status" value="1"/>
</dbReference>
<dbReference type="EMBL" id="QXZZ01000020">
    <property type="protein sequence ID" value="RJY50846.1"/>
    <property type="molecule type" value="Genomic_DNA"/>
</dbReference>
<accession>A0A133S684</accession>
<evidence type="ECO:0000313" key="4">
    <source>
        <dbReference type="EMBL" id="MDK7356324.1"/>
    </source>
</evidence>
<dbReference type="SUPFAM" id="SSF89733">
    <property type="entry name" value="L-sulfolactate dehydrogenase-like"/>
    <property type="match status" value="1"/>
</dbReference>
<dbReference type="Gene3D" id="3.30.1370.60">
    <property type="entry name" value="Hypothetical oxidoreductase yiak, domain 2"/>
    <property type="match status" value="1"/>
</dbReference>
<organism evidence="3">
    <name type="scientific">Veillonella atypica</name>
    <dbReference type="NCBI Taxonomy" id="39777"/>
    <lineage>
        <taxon>Bacteria</taxon>
        <taxon>Bacillati</taxon>
        <taxon>Bacillota</taxon>
        <taxon>Negativicutes</taxon>
        <taxon>Veillonellales</taxon>
        <taxon>Veillonellaceae</taxon>
        <taxon>Veillonella</taxon>
    </lineage>
</organism>
<dbReference type="Gene3D" id="1.10.1530.10">
    <property type="match status" value="1"/>
</dbReference>
<gene>
    <name evidence="5" type="ORF">D2965_03815</name>
    <name evidence="3" type="ORF">HMPREF3233_00486</name>
    <name evidence="4" type="ORF">QP520_01565</name>
</gene>
<dbReference type="PANTHER" id="PTHR11091:SF0">
    <property type="entry name" value="MALATE DEHYDROGENASE"/>
    <property type="match status" value="1"/>
</dbReference>
<dbReference type="GO" id="GO:0016491">
    <property type="term" value="F:oxidoreductase activity"/>
    <property type="evidence" value="ECO:0007669"/>
    <property type="project" value="UniProtKB-KW"/>
</dbReference>
<dbReference type="Proteomes" id="UP001236274">
    <property type="component" value="Unassembled WGS sequence"/>
</dbReference>
<comment type="similarity">
    <text evidence="1">Belongs to the LDH2/MDH2 oxidoreductase family.</text>
</comment>
<reference evidence="3 6" key="1">
    <citation type="submission" date="2016-01" db="EMBL/GenBank/DDBJ databases">
        <authorList>
            <person name="Oliw E.H."/>
        </authorList>
    </citation>
    <scope>NUCLEOTIDE SEQUENCE [LARGE SCALE GENOMIC DNA]</scope>
    <source>
        <strain evidence="3 6">CMW7756B</strain>
    </source>
</reference>
<dbReference type="InterPro" id="IPR043143">
    <property type="entry name" value="Mal/L-sulf/L-lact_DH-like_NADP"/>
</dbReference>
<evidence type="ECO:0000313" key="5">
    <source>
        <dbReference type="EMBL" id="RJY50846.1"/>
    </source>
</evidence>
<dbReference type="InterPro" id="IPR036111">
    <property type="entry name" value="Mal/L-sulfo/L-lacto_DH-like_sf"/>
</dbReference>
<evidence type="ECO:0000313" key="3">
    <source>
        <dbReference type="EMBL" id="KXA65192.1"/>
    </source>
</evidence>
<dbReference type="PATRIC" id="fig|39777.7.peg.475"/>
<dbReference type="PANTHER" id="PTHR11091">
    <property type="entry name" value="OXIDOREDUCTASE-RELATED"/>
    <property type="match status" value="1"/>
</dbReference>
<reference evidence="4" key="3">
    <citation type="submission" date="2023-05" db="EMBL/GenBank/DDBJ databases">
        <title>Cataloging the Phylogenetic Diversity of Human Bladder Bacteria.</title>
        <authorList>
            <person name="Du J."/>
        </authorList>
    </citation>
    <scope>NUCLEOTIDE SEQUENCE</scope>
    <source>
        <strain evidence="4">UMB10101</strain>
    </source>
</reference>
<proteinExistence type="inferred from homology"/>
<sequence>MADAKNTVLFPYETLKKLSMDAFQKFGFSEKEADIIQDVLLTSDLFGIQSHGMQRMVRYHKGITNGLIKIDAKPEIVKETPISAVIDGHDGMGQLLGHKAMEMAIEKAKKSGVGIVSVRNSNHYGIAGYYAKMASDQGLIGFSCTNSEAIMVPVYARKAMLGSNPIAWTVPADPVDFFFDCSTTVVTRGKLEMYNKMGKATPDGWAVNKDGVPSTDAAEVLGNISRHEGGGILPLGGATEVLGGHKGYGNGMIAELFSSILSQGGTSNKCMVGGKSNICHGFMAINPEFFGDPAEIKKHFSQFLQELREAPKAQGQDRIYTHGEKEHESVAKVKAEGIPVLNGTMLEVQDLCNELGLDFKSYFGDYVPEAPATMFKGNY</sequence>
<dbReference type="AlphaFoldDB" id="A0A133S684"/>
<dbReference type="InterPro" id="IPR043144">
    <property type="entry name" value="Mal/L-sulf/L-lact_DH-like_ah"/>
</dbReference>
<dbReference type="EMBL" id="LRQT01000009">
    <property type="protein sequence ID" value="KXA65192.1"/>
    <property type="molecule type" value="Genomic_DNA"/>
</dbReference>
<comment type="caution">
    <text evidence="3">The sequence shown here is derived from an EMBL/GenBank/DDBJ whole genome shotgun (WGS) entry which is preliminary data.</text>
</comment>
<reference evidence="5 7" key="2">
    <citation type="submission" date="2018-09" db="EMBL/GenBank/DDBJ databases">
        <title>Genome sequence of Veillonella atypica isolated from periodontal Korean patients.</title>
        <authorList>
            <person name="Lee J.-H."/>
            <person name="Moon J.-H."/>
            <person name="Shin S.-Y."/>
        </authorList>
    </citation>
    <scope>NUCLEOTIDE SEQUENCE [LARGE SCALE GENOMIC DNA]</scope>
    <source>
        <strain evidence="5 7">KHUD_V1</strain>
    </source>
</reference>
<name>A0A133S684_9FIRM</name>
<dbReference type="EMBL" id="JASORJ010000002">
    <property type="protein sequence ID" value="MDK7356324.1"/>
    <property type="molecule type" value="Genomic_DNA"/>
</dbReference>
<evidence type="ECO:0000256" key="2">
    <source>
        <dbReference type="ARBA" id="ARBA00023002"/>
    </source>
</evidence>
<evidence type="ECO:0000313" key="7">
    <source>
        <dbReference type="Proteomes" id="UP000277803"/>
    </source>
</evidence>
<evidence type="ECO:0000256" key="1">
    <source>
        <dbReference type="ARBA" id="ARBA00006056"/>
    </source>
</evidence>
<evidence type="ECO:0000313" key="6">
    <source>
        <dbReference type="Proteomes" id="UP000070226"/>
    </source>
</evidence>
<dbReference type="GeneID" id="57774824"/>
<dbReference type="Proteomes" id="UP000277803">
    <property type="component" value="Unassembled WGS sequence"/>
</dbReference>
<dbReference type="KEGG" id="vat:B7L28_08220"/>
<dbReference type="InterPro" id="IPR003767">
    <property type="entry name" value="Malate/L-lactate_DH-like"/>
</dbReference>
<dbReference type="RefSeq" id="WP_005379755.1">
    <property type="nucleotide sequence ID" value="NZ_CABKSO010000001.1"/>
</dbReference>
<protein>
    <submittedName>
        <fullName evidence="4">Ldh family oxidoreductase</fullName>
    </submittedName>
    <submittedName>
        <fullName evidence="3">Malate/L-lactate dehydrogenase</fullName>
    </submittedName>
</protein>
<dbReference type="Proteomes" id="UP000070226">
    <property type="component" value="Unassembled WGS sequence"/>
</dbReference>